<dbReference type="AlphaFoldDB" id="A0A098GA95"/>
<dbReference type="OrthoDB" id="5641583at2"/>
<organism evidence="3 4">
    <name type="scientific">Legionella fallonii LLAP-10</name>
    <dbReference type="NCBI Taxonomy" id="1212491"/>
    <lineage>
        <taxon>Bacteria</taxon>
        <taxon>Pseudomonadati</taxon>
        <taxon>Pseudomonadota</taxon>
        <taxon>Gammaproteobacteria</taxon>
        <taxon>Legionellales</taxon>
        <taxon>Legionellaceae</taxon>
        <taxon>Legionella</taxon>
    </lineage>
</organism>
<feature type="chain" id="PRO_5001935583" description="Putative auto-transporter adhesin head GIN domain-containing protein" evidence="1">
    <location>
        <begin position="22"/>
        <end position="320"/>
    </location>
</feature>
<evidence type="ECO:0000313" key="3">
    <source>
        <dbReference type="EMBL" id="CEG58907.1"/>
    </source>
</evidence>
<dbReference type="RefSeq" id="WP_045097134.1">
    <property type="nucleotide sequence ID" value="NZ_LN614827.1"/>
</dbReference>
<keyword evidence="1" id="KW-0732">Signal</keyword>
<dbReference type="STRING" id="1212491.LFA_3578"/>
<keyword evidence="4" id="KW-1185">Reference proteome</keyword>
<dbReference type="HOGENOM" id="CLU_870955_0_0_6"/>
<reference evidence="4" key="1">
    <citation type="submission" date="2014-09" db="EMBL/GenBank/DDBJ databases">
        <authorList>
            <person name="Gomez-Valero L."/>
        </authorList>
    </citation>
    <scope>NUCLEOTIDE SEQUENCE [LARGE SCALE GENOMIC DNA]</scope>
    <source>
        <strain evidence="4">ATCC700992</strain>
    </source>
</reference>
<gene>
    <name evidence="3" type="ORF">LFA_3578</name>
</gene>
<dbReference type="Pfam" id="PF10988">
    <property type="entry name" value="DUF2807"/>
    <property type="match status" value="1"/>
</dbReference>
<accession>A0A098GA95</accession>
<dbReference type="KEGG" id="lfa:LFA_3578"/>
<sequence length="320" mass="35854">MLKRCYLLILIAFFLSGCAHHSRQKMPPPQLQYSGHSFKQYRQVGAFTQVNAQGRINLNLHTGYKKPQVILMGDPRDLAQVTTAVSGTTLYLAIGNGYPRYGEVTADVRGQFLNTLRYTGAGIVKGNRLHTRFLELYLANQGTTQLGGSIGLQKIVVAGNGLTQISGITSHDVQIRLKGNPKVQLTGFASLSKLDIEGGGWLSFYWIKSNHLTIRATKAAKIQLAGIVNRLEVELWDNARFKGRYLRAQRSFVKTHDRSVAEISSVNHQSSLATDASDIYYYNIPTTRADFMANNGSVLNMREWSLFDTEQFNRYNKQFP</sequence>
<feature type="domain" description="Putative auto-transporter adhesin head GIN" evidence="2">
    <location>
        <begin position="46"/>
        <end position="186"/>
    </location>
</feature>
<feature type="signal peptide" evidence="1">
    <location>
        <begin position="1"/>
        <end position="21"/>
    </location>
</feature>
<evidence type="ECO:0000256" key="1">
    <source>
        <dbReference type="SAM" id="SignalP"/>
    </source>
</evidence>
<dbReference type="EMBL" id="LN614827">
    <property type="protein sequence ID" value="CEG58907.1"/>
    <property type="molecule type" value="Genomic_DNA"/>
</dbReference>
<dbReference type="PROSITE" id="PS51257">
    <property type="entry name" value="PROKAR_LIPOPROTEIN"/>
    <property type="match status" value="1"/>
</dbReference>
<dbReference type="Proteomes" id="UP000032430">
    <property type="component" value="Chromosome I"/>
</dbReference>
<proteinExistence type="predicted"/>
<protein>
    <recommendedName>
        <fullName evidence="2">Putative auto-transporter adhesin head GIN domain-containing protein</fullName>
    </recommendedName>
</protein>
<dbReference type="Gene3D" id="2.160.20.120">
    <property type="match status" value="2"/>
</dbReference>
<name>A0A098GA95_9GAMM</name>
<evidence type="ECO:0000259" key="2">
    <source>
        <dbReference type="Pfam" id="PF10988"/>
    </source>
</evidence>
<evidence type="ECO:0000313" key="4">
    <source>
        <dbReference type="Proteomes" id="UP000032430"/>
    </source>
</evidence>
<dbReference type="InterPro" id="IPR021255">
    <property type="entry name" value="DUF2807"/>
</dbReference>